<dbReference type="PaxDb" id="537011-PREVCOP_05916"/>
<organism evidence="1 2">
    <name type="scientific">Segatella copri DSM 18205</name>
    <dbReference type="NCBI Taxonomy" id="537011"/>
    <lineage>
        <taxon>Bacteria</taxon>
        <taxon>Pseudomonadati</taxon>
        <taxon>Bacteroidota</taxon>
        <taxon>Bacteroidia</taxon>
        <taxon>Bacteroidales</taxon>
        <taxon>Prevotellaceae</taxon>
        <taxon>Segatella</taxon>
    </lineage>
</organism>
<protein>
    <submittedName>
        <fullName evidence="1">Uncharacterized protein</fullName>
    </submittedName>
</protein>
<dbReference type="HOGENOM" id="CLU_590328_0_0_10"/>
<keyword evidence="2" id="KW-1185">Reference proteome</keyword>
<sequence>MTHNNKLFCLALEYAQKNDLLSKNSDVHQLIKTLTRIQEIENWADFGNSNEKILKELEKFQSFNLCQIQRLELIDAVCDCWKQMGLELKNGKKVRLEVTPELIFKPYGDMTNEEKCKHYIIYKTIAIFETYSTFGYPCLAYETESLFSGSMKYIKNGRYGRYTNKLGEAFGKLQNEWNYKSHITLKLRQAFNYINNGESAKIYNDKEIWEDNAIGKYINLNKISDKYGTKLLDMENLPPAIYKWQIYFRRESDSSLIPFDTLSSGEKQRYFSVGAIIYHLLNIDSIGSGKIHYQAVNLMLEEIELYFHPEWQRNFTCYLMEIIGQLTFKQIRSINVLYVTHSPYILSDIPKTNVLFLKNGEADYSMQENTFGANINGLLKNGFFLPSLPMGEFAHQKINHLFALLHSGDFKASELEKIRQEIQHVGEPVIRQQLMMLYNTYKRLNQELDDNAFRKFIIKKLEE</sequence>
<dbReference type="AlphaFoldDB" id="D1PFA9"/>
<evidence type="ECO:0000313" key="1">
    <source>
        <dbReference type="EMBL" id="EFB34651.1"/>
    </source>
</evidence>
<comment type="caution">
    <text evidence="1">The sequence shown here is derived from an EMBL/GenBank/DDBJ whole genome shotgun (WGS) entry which is preliminary data.</text>
</comment>
<dbReference type="Proteomes" id="UP000004477">
    <property type="component" value="Unassembled WGS sequence"/>
</dbReference>
<dbReference type="EMBL" id="ACBX02000034">
    <property type="protein sequence ID" value="EFB34651.1"/>
    <property type="molecule type" value="Genomic_DNA"/>
</dbReference>
<gene>
    <name evidence="1" type="ORF">PREVCOP_05916</name>
</gene>
<reference evidence="1" key="1">
    <citation type="submission" date="2009-11" db="EMBL/GenBank/DDBJ databases">
        <authorList>
            <person name="Weinstock G."/>
            <person name="Sodergren E."/>
            <person name="Clifton S."/>
            <person name="Fulton L."/>
            <person name="Fulton B."/>
            <person name="Courtney L."/>
            <person name="Fronick C."/>
            <person name="Harrison M."/>
            <person name="Strong C."/>
            <person name="Farmer C."/>
            <person name="Delahaunty K."/>
            <person name="Markovic C."/>
            <person name="Hall O."/>
            <person name="Minx P."/>
            <person name="Tomlinson C."/>
            <person name="Mitreva M."/>
            <person name="Nelson J."/>
            <person name="Hou S."/>
            <person name="Wollam A."/>
            <person name="Pepin K.H."/>
            <person name="Johnson M."/>
            <person name="Bhonagiri V."/>
            <person name="Nash W.E."/>
            <person name="Warren W."/>
            <person name="Chinwalla A."/>
            <person name="Mardis E.R."/>
            <person name="Wilson R.K."/>
        </authorList>
    </citation>
    <scope>NUCLEOTIDE SEQUENCE [LARGE SCALE GENOMIC DNA]</scope>
    <source>
        <strain evidence="1">DSM 18205</strain>
    </source>
</reference>
<dbReference type="InterPro" id="IPR027417">
    <property type="entry name" value="P-loop_NTPase"/>
</dbReference>
<accession>D1PFA9</accession>
<dbReference type="PANTHER" id="PTHR43581:SF2">
    <property type="entry name" value="EXCINUCLEASE ATPASE SUBUNIT"/>
    <property type="match status" value="1"/>
</dbReference>
<dbReference type="InterPro" id="IPR051396">
    <property type="entry name" value="Bact_Antivir_Def_Nuclease"/>
</dbReference>
<dbReference type="Gene3D" id="3.40.50.300">
    <property type="entry name" value="P-loop containing nucleotide triphosphate hydrolases"/>
    <property type="match status" value="1"/>
</dbReference>
<dbReference type="STRING" id="537011.PREVCOP_05916"/>
<evidence type="ECO:0000313" key="2">
    <source>
        <dbReference type="Proteomes" id="UP000004477"/>
    </source>
</evidence>
<dbReference type="PANTHER" id="PTHR43581">
    <property type="entry name" value="ATP/GTP PHOSPHATASE"/>
    <property type="match status" value="1"/>
</dbReference>
<name>D1PFA9_9BACT</name>
<dbReference type="SUPFAM" id="SSF52540">
    <property type="entry name" value="P-loop containing nucleoside triphosphate hydrolases"/>
    <property type="match status" value="1"/>
</dbReference>
<proteinExistence type="predicted"/>